<feature type="compositionally biased region" description="Low complexity" evidence="3">
    <location>
        <begin position="173"/>
        <end position="186"/>
    </location>
</feature>
<evidence type="ECO:0000256" key="3">
    <source>
        <dbReference type="SAM" id="MobiDB-lite"/>
    </source>
</evidence>
<dbReference type="InParanoid" id="A0A212FGR4"/>
<dbReference type="AlphaFoldDB" id="A0A212FGR4"/>
<keyword evidence="1 4" id="KW-0732">Signal</keyword>
<feature type="region of interest" description="Disordered" evidence="3">
    <location>
        <begin position="160"/>
        <end position="229"/>
    </location>
</feature>
<evidence type="ECO:0000256" key="1">
    <source>
        <dbReference type="ARBA" id="ARBA00022729"/>
    </source>
</evidence>
<feature type="compositionally biased region" description="Polar residues" evidence="3">
    <location>
        <begin position="219"/>
        <end position="229"/>
    </location>
</feature>
<gene>
    <name evidence="5" type="ORF">KGM_202780</name>
</gene>
<proteinExistence type="predicted"/>
<evidence type="ECO:0000256" key="2">
    <source>
        <dbReference type="PROSITE-ProRule" id="PRU00497"/>
    </source>
</evidence>
<dbReference type="PANTHER" id="PTHR10380">
    <property type="entry name" value="CUTICLE PROTEIN"/>
    <property type="match status" value="1"/>
</dbReference>
<keyword evidence="2" id="KW-0193">Cuticle</keyword>
<reference evidence="5 6" key="1">
    <citation type="journal article" date="2011" name="Cell">
        <title>The monarch butterfly genome yields insights into long-distance migration.</title>
        <authorList>
            <person name="Zhan S."/>
            <person name="Merlin C."/>
            <person name="Boore J.L."/>
            <person name="Reppert S.M."/>
        </authorList>
    </citation>
    <scope>NUCLEOTIDE SEQUENCE [LARGE SCALE GENOMIC DNA]</scope>
    <source>
        <strain evidence="5">F-2</strain>
    </source>
</reference>
<dbReference type="eggNOG" id="ENOG502S15F">
    <property type="taxonomic scope" value="Eukaryota"/>
</dbReference>
<dbReference type="Pfam" id="PF00379">
    <property type="entry name" value="Chitin_bind_4"/>
    <property type="match status" value="1"/>
</dbReference>
<feature type="chain" id="PRO_5012194296" evidence="4">
    <location>
        <begin position="17"/>
        <end position="593"/>
    </location>
</feature>
<evidence type="ECO:0000313" key="5">
    <source>
        <dbReference type="EMBL" id="OWR52919.1"/>
    </source>
</evidence>
<sequence length="593" mass="67323">MNLFMLLACIIATTTATNSTETTTNPPNNTTQEILKASETADPTKAEIVKQIRRLNEDGSYTIGYEANDGTFKIESRDVLGNVKGTFGYVSDDGEIKRVTYSSSADSTPASVTTSTTPTTPTMVVRVNKTISSTTRRPLATVVYPTRGSTTTRGTVIQAIPRRRTGSSSVRPQTTDTTTETQKQITASSSNVHRREDLLKSRSQSAKTAPVTSKDDLLTKQTTSTASQTLKPVYEHTTERETDINKSTATRRELSGASANHHMLNLQQSMGDDSTDVYGIVHISAQRGSDKIFYQPQYRRPAAVLFRTQEYLRDNPGAPIPIGNQRPFLNYEYPDKILDSQYVKESQQVNNNQEAESGPYEYRHNDYRPAPRIIHVPVDDRGVPIQGYEARYVNPYRPQPLIQRYDPVNEMHSISAPVSTRDFKRLLHILILRQNRLQALMEQIMPEAYQAAHYRSEPYHAQSRPYSRHRDDDQYDYRYQPQYRQDFYSTQVSNYDDRDYESHRYSPRRRLYSRPYDAQGSASEHIEQTPEYLPVEVREALLLKMLLLAISPDFMPTPAPATELTTAAPTRKQVRNVQILGEEGSDKKTRQGH</sequence>
<dbReference type="EMBL" id="AGBW02008609">
    <property type="protein sequence ID" value="OWR52919.1"/>
    <property type="molecule type" value="Genomic_DNA"/>
</dbReference>
<dbReference type="GO" id="GO:0062129">
    <property type="term" value="C:chitin-based extracellular matrix"/>
    <property type="evidence" value="ECO:0007669"/>
    <property type="project" value="TreeGrafter"/>
</dbReference>
<accession>A0A212FGR4</accession>
<dbReference type="KEGG" id="dpl:KGM_202780"/>
<organism evidence="5 6">
    <name type="scientific">Danaus plexippus plexippus</name>
    <dbReference type="NCBI Taxonomy" id="278856"/>
    <lineage>
        <taxon>Eukaryota</taxon>
        <taxon>Metazoa</taxon>
        <taxon>Ecdysozoa</taxon>
        <taxon>Arthropoda</taxon>
        <taxon>Hexapoda</taxon>
        <taxon>Insecta</taxon>
        <taxon>Pterygota</taxon>
        <taxon>Neoptera</taxon>
        <taxon>Endopterygota</taxon>
        <taxon>Lepidoptera</taxon>
        <taxon>Glossata</taxon>
        <taxon>Ditrysia</taxon>
        <taxon>Papilionoidea</taxon>
        <taxon>Nymphalidae</taxon>
        <taxon>Danainae</taxon>
        <taxon>Danaini</taxon>
        <taxon>Danaina</taxon>
        <taxon>Danaus</taxon>
        <taxon>Danaus</taxon>
    </lineage>
</organism>
<dbReference type="Proteomes" id="UP000007151">
    <property type="component" value="Unassembled WGS sequence"/>
</dbReference>
<dbReference type="PROSITE" id="PS51155">
    <property type="entry name" value="CHIT_BIND_RR_2"/>
    <property type="match status" value="1"/>
</dbReference>
<dbReference type="InterPro" id="IPR000618">
    <property type="entry name" value="Insect_cuticle"/>
</dbReference>
<protein>
    <submittedName>
        <fullName evidence="5">Cuticle protein</fullName>
    </submittedName>
</protein>
<feature type="signal peptide" evidence="4">
    <location>
        <begin position="1"/>
        <end position="16"/>
    </location>
</feature>
<feature type="compositionally biased region" description="Polar residues" evidence="3">
    <location>
        <begin position="201"/>
        <end position="211"/>
    </location>
</feature>
<dbReference type="PANTHER" id="PTHR10380:SF209">
    <property type="match status" value="1"/>
</dbReference>
<feature type="region of interest" description="Disordered" evidence="3">
    <location>
        <begin position="488"/>
        <end position="509"/>
    </location>
</feature>
<feature type="compositionally biased region" description="Basic and acidic residues" evidence="3">
    <location>
        <begin position="495"/>
        <end position="504"/>
    </location>
</feature>
<dbReference type="STRING" id="278856.A0A212FGR4"/>
<dbReference type="GO" id="GO:0008010">
    <property type="term" value="F:structural constituent of chitin-based larval cuticle"/>
    <property type="evidence" value="ECO:0007669"/>
    <property type="project" value="TreeGrafter"/>
</dbReference>
<keyword evidence="6" id="KW-1185">Reference proteome</keyword>
<comment type="caution">
    <text evidence="5">The sequence shown here is derived from an EMBL/GenBank/DDBJ whole genome shotgun (WGS) entry which is preliminary data.</text>
</comment>
<name>A0A212FGR4_DANPL</name>
<evidence type="ECO:0000313" key="6">
    <source>
        <dbReference type="Proteomes" id="UP000007151"/>
    </source>
</evidence>
<dbReference type="InterPro" id="IPR050468">
    <property type="entry name" value="Cuticle_Struct_Prot"/>
</dbReference>
<evidence type="ECO:0000256" key="4">
    <source>
        <dbReference type="SAM" id="SignalP"/>
    </source>
</evidence>